<organism evidence="2 3">
    <name type="scientific">Paragonimus heterotremus</name>
    <dbReference type="NCBI Taxonomy" id="100268"/>
    <lineage>
        <taxon>Eukaryota</taxon>
        <taxon>Metazoa</taxon>
        <taxon>Spiralia</taxon>
        <taxon>Lophotrochozoa</taxon>
        <taxon>Platyhelminthes</taxon>
        <taxon>Trematoda</taxon>
        <taxon>Digenea</taxon>
        <taxon>Plagiorchiida</taxon>
        <taxon>Troglotremata</taxon>
        <taxon>Troglotrematidae</taxon>
        <taxon>Paragonimus</taxon>
    </lineage>
</organism>
<dbReference type="GO" id="GO:0036503">
    <property type="term" value="P:ERAD pathway"/>
    <property type="evidence" value="ECO:0007669"/>
    <property type="project" value="TreeGrafter"/>
</dbReference>
<dbReference type="PANTHER" id="PTHR12740:SF4">
    <property type="entry name" value="JNK1_MAPK8-ASSOCIATED MEMBRANE PROTEIN"/>
    <property type="match status" value="1"/>
</dbReference>
<feature type="transmembrane region" description="Helical" evidence="1">
    <location>
        <begin position="213"/>
        <end position="236"/>
    </location>
</feature>
<sequence>MSGLTAFTWKTVNDSSLSFFTPFSSGSKQLQCIGRFCGRIENSSLCGACPWGSRVYFSADMSASVCFPCSSSPDLHGWLYLGFITLLPVLIFLSNTPSVKDGDESVGDHRTTDAGKNGVHDVNIIVTEAAVNTQLNLESRCPIAILDASYTWGLVYFLLHLFAALLAILLFPPIGRLSLHSCIPQQLDDFYSPLLAGPGCASEAAFPYTSLPMAYYALCALGCIGLYGAILSSAGPSVRPTWSRIIRLSLYAYPILCMMVFLFGGLLYFTFPYVLLIVAILHSVCCFPVLFDYCASCSDENVLPICNPIQLVSAIVFGPKSSCMWVTCLNAFCYGYSLLAQSLSLWWVLILMFLPFLFYVATLPFTHPFAVCDGEKLLQLNLVRSSIDAPKHSRTSIPMGEQVVEL</sequence>
<feature type="transmembrane region" description="Helical" evidence="1">
    <location>
        <begin position="273"/>
        <end position="291"/>
    </location>
</feature>
<evidence type="ECO:0000256" key="1">
    <source>
        <dbReference type="SAM" id="Phobius"/>
    </source>
</evidence>
<evidence type="ECO:0000313" key="3">
    <source>
        <dbReference type="Proteomes" id="UP000748531"/>
    </source>
</evidence>
<keyword evidence="1" id="KW-0812">Transmembrane</keyword>
<dbReference type="OrthoDB" id="5920264at2759"/>
<feature type="transmembrane region" description="Helical" evidence="1">
    <location>
        <begin position="150"/>
        <end position="171"/>
    </location>
</feature>
<dbReference type="PANTHER" id="PTHR12740">
    <property type="entry name" value="JNK1/MAPK8-ASSOCIATED MEMBRANE PROTEIN"/>
    <property type="match status" value="1"/>
</dbReference>
<dbReference type="GO" id="GO:0031625">
    <property type="term" value="F:ubiquitin protein ligase binding"/>
    <property type="evidence" value="ECO:0007669"/>
    <property type="project" value="TreeGrafter"/>
</dbReference>
<dbReference type="Proteomes" id="UP000748531">
    <property type="component" value="Unassembled WGS sequence"/>
</dbReference>
<keyword evidence="3" id="KW-1185">Reference proteome</keyword>
<dbReference type="GO" id="GO:0006986">
    <property type="term" value="P:response to unfolded protein"/>
    <property type="evidence" value="ECO:0007669"/>
    <property type="project" value="InterPro"/>
</dbReference>
<keyword evidence="1" id="KW-0472">Membrane</keyword>
<name>A0A8J4TC10_9TREM</name>
<reference evidence="2" key="1">
    <citation type="submission" date="2019-05" db="EMBL/GenBank/DDBJ databases">
        <title>Annotation for the trematode Paragonimus heterotremus.</title>
        <authorList>
            <person name="Choi Y.-J."/>
        </authorList>
    </citation>
    <scope>NUCLEOTIDE SEQUENCE</scope>
    <source>
        <strain evidence="2">LC</strain>
    </source>
</reference>
<feature type="transmembrane region" description="Helical" evidence="1">
    <location>
        <begin position="77"/>
        <end position="93"/>
    </location>
</feature>
<dbReference type="Pfam" id="PF05571">
    <property type="entry name" value="JAMP"/>
    <property type="match status" value="2"/>
</dbReference>
<dbReference type="InterPro" id="IPR008485">
    <property type="entry name" value="JAMP"/>
</dbReference>
<protein>
    <recommendedName>
        <fullName evidence="4">JNK1/MAPK8-associated membrane protein</fullName>
    </recommendedName>
</protein>
<proteinExistence type="predicted"/>
<keyword evidence="1" id="KW-1133">Transmembrane helix</keyword>
<accession>A0A8J4TC10</accession>
<evidence type="ECO:0008006" key="4">
    <source>
        <dbReference type="Google" id="ProtNLM"/>
    </source>
</evidence>
<feature type="transmembrane region" description="Helical" evidence="1">
    <location>
        <begin position="248"/>
        <end position="267"/>
    </location>
</feature>
<feature type="transmembrane region" description="Helical" evidence="1">
    <location>
        <begin position="343"/>
        <end position="361"/>
    </location>
</feature>
<evidence type="ECO:0000313" key="2">
    <source>
        <dbReference type="EMBL" id="KAF5401914.1"/>
    </source>
</evidence>
<comment type="caution">
    <text evidence="2">The sequence shown here is derived from an EMBL/GenBank/DDBJ whole genome shotgun (WGS) entry which is preliminary data.</text>
</comment>
<dbReference type="GO" id="GO:0016020">
    <property type="term" value="C:membrane"/>
    <property type="evidence" value="ECO:0007669"/>
    <property type="project" value="InterPro"/>
</dbReference>
<gene>
    <name evidence="2" type="ORF">PHET_04601</name>
</gene>
<dbReference type="AlphaFoldDB" id="A0A8J4TC10"/>
<dbReference type="EMBL" id="LUCH01002151">
    <property type="protein sequence ID" value="KAF5401914.1"/>
    <property type="molecule type" value="Genomic_DNA"/>
</dbReference>